<reference evidence="9" key="1">
    <citation type="submission" date="2022-03" db="EMBL/GenBank/DDBJ databases">
        <title>Genome Identification and Characterization of new species Bdellovibrio reynosense LBG001 sp. nov. from a Mexico soil sample.</title>
        <authorList>
            <person name="Camilli A."/>
            <person name="Ajao Y."/>
            <person name="Guo X."/>
        </authorList>
    </citation>
    <scope>NUCLEOTIDE SEQUENCE</scope>
    <source>
        <strain evidence="9">LBG001</strain>
    </source>
</reference>
<keyword evidence="10" id="KW-1185">Reference proteome</keyword>
<evidence type="ECO:0000259" key="8">
    <source>
        <dbReference type="Pfam" id="PF08335"/>
    </source>
</evidence>
<evidence type="ECO:0000313" key="10">
    <source>
        <dbReference type="Proteomes" id="UP000830116"/>
    </source>
</evidence>
<evidence type="ECO:0000313" key="9">
    <source>
        <dbReference type="EMBL" id="UOF00261.1"/>
    </source>
</evidence>
<name>A0ABY4C5M8_9BACT</name>
<dbReference type="Pfam" id="PF03710">
    <property type="entry name" value="GlnE"/>
    <property type="match status" value="2"/>
</dbReference>
<evidence type="ECO:0000256" key="2">
    <source>
        <dbReference type="ARBA" id="ARBA00022695"/>
    </source>
</evidence>
<dbReference type="InterPro" id="IPR043519">
    <property type="entry name" value="NT_sf"/>
</dbReference>
<proteinExistence type="predicted"/>
<dbReference type="SUPFAM" id="SSF81301">
    <property type="entry name" value="Nucleotidyltransferase"/>
    <property type="match status" value="2"/>
</dbReference>
<evidence type="ECO:0000259" key="7">
    <source>
        <dbReference type="Pfam" id="PF03710"/>
    </source>
</evidence>
<dbReference type="PANTHER" id="PTHR30621">
    <property type="entry name" value="GLUTAMINE SYNTHETASE ADENYLYLTRANSFERASE"/>
    <property type="match status" value="1"/>
</dbReference>
<dbReference type="Pfam" id="PF08335">
    <property type="entry name" value="GlnD_UR_UTase"/>
    <property type="match status" value="2"/>
</dbReference>
<dbReference type="GO" id="GO:0016779">
    <property type="term" value="F:nucleotidyltransferase activity"/>
    <property type="evidence" value="ECO:0007669"/>
    <property type="project" value="UniProtKB-KW"/>
</dbReference>
<feature type="domain" description="Glutamate-ammonia ligase adenylyltransferase repeated" evidence="7">
    <location>
        <begin position="57"/>
        <end position="168"/>
    </location>
</feature>
<protein>
    <submittedName>
        <fullName evidence="9">Glutamine-synthetase adenylyltransferase</fullName>
    </submittedName>
</protein>
<dbReference type="Gene3D" id="1.20.120.330">
    <property type="entry name" value="Nucleotidyltransferases domain 2"/>
    <property type="match status" value="2"/>
</dbReference>
<dbReference type="InterPro" id="IPR023057">
    <property type="entry name" value="GlnE"/>
</dbReference>
<dbReference type="EMBL" id="CP093442">
    <property type="protein sequence ID" value="UOF00261.1"/>
    <property type="molecule type" value="Genomic_DNA"/>
</dbReference>
<evidence type="ECO:0000256" key="3">
    <source>
        <dbReference type="ARBA" id="ARBA00022741"/>
    </source>
</evidence>
<evidence type="ECO:0000256" key="5">
    <source>
        <dbReference type="ARBA" id="ARBA00022842"/>
    </source>
</evidence>
<dbReference type="CDD" id="cd05401">
    <property type="entry name" value="NT_GlnE_GlnD_like"/>
    <property type="match status" value="2"/>
</dbReference>
<feature type="domain" description="PII-uridylyltransferase/Glutamine-synthetase adenylyltransferase" evidence="8">
    <location>
        <begin position="650"/>
        <end position="736"/>
    </location>
</feature>
<evidence type="ECO:0000256" key="1">
    <source>
        <dbReference type="ARBA" id="ARBA00022679"/>
    </source>
</evidence>
<dbReference type="Gene3D" id="3.30.460.10">
    <property type="entry name" value="Beta Polymerase, domain 2"/>
    <property type="match status" value="2"/>
</dbReference>
<accession>A0ABY4C5M8</accession>
<dbReference type="InterPro" id="IPR013546">
    <property type="entry name" value="PII_UdlTrfase/GS_AdlTrfase"/>
</dbReference>
<dbReference type="Proteomes" id="UP000830116">
    <property type="component" value="Chromosome"/>
</dbReference>
<evidence type="ECO:0000256" key="6">
    <source>
        <dbReference type="ARBA" id="ARBA00023268"/>
    </source>
</evidence>
<gene>
    <name evidence="9" type="ORF">MNR06_11170</name>
</gene>
<keyword evidence="5" id="KW-0460">Magnesium</keyword>
<dbReference type="RefSeq" id="WP_243536041.1">
    <property type="nucleotide sequence ID" value="NZ_CP093442.1"/>
</dbReference>
<keyword evidence="2 9" id="KW-0548">Nucleotidyltransferase</keyword>
<dbReference type="PANTHER" id="PTHR30621:SF0">
    <property type="entry name" value="BIFUNCTIONAL GLUTAMINE SYNTHETASE ADENYLYLTRANSFERASE_ADENYLYL-REMOVING ENZYME"/>
    <property type="match status" value="1"/>
</dbReference>
<keyword evidence="1" id="KW-0808">Transferase</keyword>
<keyword evidence="6" id="KW-0511">Multifunctional enzyme</keyword>
<dbReference type="InterPro" id="IPR005190">
    <property type="entry name" value="GlnE_rpt_dom"/>
</dbReference>
<sequence>MSNLPFEENLRKERNEIWSRFALLAKNNSENPYEICRQWSLAADDLLTRAFDYCFAGQKVALFALGKLGSLELNLSSDVDVLLVCEEESSQALSSLRKFQKILNERTALGFVFRVDFDLRPGGKQGPLLPTLDQFKDYYGNYGETWERLAFVRLRAICGDAGIQKEVLGFAKKFSFRRHLDFTLLEDLKSLRTKIQGHYWARTSENTIDLKLGLGGIRDVELFAHALQVIHGGKDPSLQVKGTTEAFGLLKDKNLLPSHEADFLIRHYWNLRILENYVQALHDEQTHQLDTSLLHPDFVVDALKTLKSEMRQCEQIVKSLLGEAPKEVALEEELSKAGLNEADIEELWKEIIGQEVLSRNKGRDELSRKAFLAAFLETLQEQKGDIRRALLLLKDFIHSTRAKASFFAMLLREKDLLKQLAWLFGHSPYLSRILCNRPELLDSIVYRSQNEHSDDLGTLLEELAEKRLLSEIINGIGFLEDKNVPTLLKNLSSVADSVVVALLSALKKEYTSDIEVLALGKWGGKELGFRSDLDFIFVVNDEATENDLKVAKRFITRLTESHRGGNIYSIDMRLRPSGKAGPLVMAKKDLDEYFTKEAAAWERQAYLKARWVLANSTPLPVSKFIQRGLSIDELAELERIRLQLLSQGPNVNLKYSEGALVDLELAVQTYLLFHKITPQDASTAGFFAELQSEGAVLLHNYERLRQIEQMLQLVASEAVVEVSLNHESFQALALALQVPPPDLLNEIHSLLADNIAILKNLDPRRQPH</sequence>
<keyword evidence="3" id="KW-0547">Nucleotide-binding</keyword>
<keyword evidence="4" id="KW-0067">ATP-binding</keyword>
<evidence type="ECO:0000256" key="4">
    <source>
        <dbReference type="ARBA" id="ARBA00022840"/>
    </source>
</evidence>
<dbReference type="SUPFAM" id="SSF81593">
    <property type="entry name" value="Nucleotidyltransferase substrate binding subunit/domain"/>
    <property type="match status" value="2"/>
</dbReference>
<organism evidence="9 10">
    <name type="scientific">Bdellovibrio reynosensis</name>
    <dbReference type="NCBI Taxonomy" id="2835041"/>
    <lineage>
        <taxon>Bacteria</taxon>
        <taxon>Pseudomonadati</taxon>
        <taxon>Bdellovibrionota</taxon>
        <taxon>Bdellovibrionia</taxon>
        <taxon>Bdellovibrionales</taxon>
        <taxon>Pseudobdellovibrionaceae</taxon>
        <taxon>Bdellovibrio</taxon>
    </lineage>
</organism>
<feature type="domain" description="Glutamate-ammonia ligase adenylyltransferase repeated" evidence="7">
    <location>
        <begin position="485"/>
        <end position="615"/>
    </location>
</feature>
<feature type="domain" description="PII-uridylyltransferase/Glutamine-synthetase adenylyltransferase" evidence="8">
    <location>
        <begin position="206"/>
        <end position="317"/>
    </location>
</feature>